<proteinExistence type="predicted"/>
<comment type="caution">
    <text evidence="1">The sequence shown here is derived from an EMBL/GenBank/DDBJ whole genome shotgun (WGS) entry which is preliminary data.</text>
</comment>
<organism evidence="1 2">
    <name type="scientific">Choristoneura fumiferana</name>
    <name type="common">Spruce budworm moth</name>
    <name type="synonym">Archips fumiferana</name>
    <dbReference type="NCBI Taxonomy" id="7141"/>
    <lineage>
        <taxon>Eukaryota</taxon>
        <taxon>Metazoa</taxon>
        <taxon>Ecdysozoa</taxon>
        <taxon>Arthropoda</taxon>
        <taxon>Hexapoda</taxon>
        <taxon>Insecta</taxon>
        <taxon>Pterygota</taxon>
        <taxon>Neoptera</taxon>
        <taxon>Endopterygota</taxon>
        <taxon>Lepidoptera</taxon>
        <taxon>Glossata</taxon>
        <taxon>Ditrysia</taxon>
        <taxon>Tortricoidea</taxon>
        <taxon>Tortricidae</taxon>
        <taxon>Tortricinae</taxon>
        <taxon>Choristoneura</taxon>
    </lineage>
</organism>
<name>A0ACC0K866_CHOFU</name>
<dbReference type="Proteomes" id="UP001064048">
    <property type="component" value="Chromosome 24"/>
</dbReference>
<reference evidence="1 2" key="1">
    <citation type="journal article" date="2022" name="Genome Biol. Evol.">
        <title>The Spruce Budworm Genome: Reconstructing the Evolutionary History of Antifreeze Proteins.</title>
        <authorList>
            <person name="Beliveau C."/>
            <person name="Gagne P."/>
            <person name="Picq S."/>
            <person name="Vernygora O."/>
            <person name="Keeling C.I."/>
            <person name="Pinkney K."/>
            <person name="Doucet D."/>
            <person name="Wen F."/>
            <person name="Johnston J.S."/>
            <person name="Maaroufi H."/>
            <person name="Boyle B."/>
            <person name="Laroche J."/>
            <person name="Dewar K."/>
            <person name="Juretic N."/>
            <person name="Blackburn G."/>
            <person name="Nisole A."/>
            <person name="Brunet B."/>
            <person name="Brandao M."/>
            <person name="Lumley L."/>
            <person name="Duan J."/>
            <person name="Quan G."/>
            <person name="Lucarotti C.J."/>
            <person name="Roe A.D."/>
            <person name="Sperling F.A.H."/>
            <person name="Levesque R.C."/>
            <person name="Cusson M."/>
        </authorList>
    </citation>
    <scope>NUCLEOTIDE SEQUENCE [LARGE SCALE GENOMIC DNA]</scope>
    <source>
        <strain evidence="1">Glfc:IPQL:Cfum</strain>
    </source>
</reference>
<protein>
    <submittedName>
        <fullName evidence="1">Uncharacterized protein</fullName>
    </submittedName>
</protein>
<gene>
    <name evidence="1" type="ORF">MSG28_013613</name>
</gene>
<keyword evidence="2" id="KW-1185">Reference proteome</keyword>
<sequence length="89" mass="9845">MVITILIDLRDLEGCDEHKSDLKRSESSESIGATSFPESEEEMKMIAEQFKNQVQVPNLLGAVDGKHVKIIPPPGAGSHFIITTLERKL</sequence>
<evidence type="ECO:0000313" key="1">
    <source>
        <dbReference type="EMBL" id="KAI8432627.1"/>
    </source>
</evidence>
<evidence type="ECO:0000313" key="2">
    <source>
        <dbReference type="Proteomes" id="UP001064048"/>
    </source>
</evidence>
<accession>A0ACC0K866</accession>
<dbReference type="EMBL" id="CM046124">
    <property type="protein sequence ID" value="KAI8432627.1"/>
    <property type="molecule type" value="Genomic_DNA"/>
</dbReference>